<keyword evidence="4 8" id="KW-0819">tRNA processing</keyword>
<evidence type="ECO:0000256" key="1">
    <source>
        <dbReference type="ARBA" id="ARBA00004496"/>
    </source>
</evidence>
<comment type="subcellular location">
    <subcellularLocation>
        <location evidence="1 8">Cytoplasm</location>
    </subcellularLocation>
</comment>
<keyword evidence="2 8" id="KW-0963">Cytoplasm</keyword>
<feature type="domain" description="Lysidine-tRNA(Ile) synthetase C-terminal" evidence="9">
    <location>
        <begin position="408"/>
        <end position="480"/>
    </location>
</feature>
<dbReference type="SUPFAM" id="SSF56037">
    <property type="entry name" value="PheT/TilS domain"/>
    <property type="match status" value="1"/>
</dbReference>
<keyword evidence="11" id="KW-1185">Reference proteome</keyword>
<reference evidence="10 11" key="1">
    <citation type="journal article" date="2015" name="Stand. Genomic Sci.">
        <title>Genomic Encyclopedia of Bacterial and Archaeal Type Strains, Phase III: the genomes of soil and plant-associated and newly described type strains.</title>
        <authorList>
            <person name="Whitman W.B."/>
            <person name="Woyke T."/>
            <person name="Klenk H.P."/>
            <person name="Zhou Y."/>
            <person name="Lilburn T.G."/>
            <person name="Beck B.J."/>
            <person name="De Vos P."/>
            <person name="Vandamme P."/>
            <person name="Eisen J.A."/>
            <person name="Garrity G."/>
            <person name="Hugenholtz P."/>
            <person name="Kyrpides N.C."/>
        </authorList>
    </citation>
    <scope>NUCLEOTIDE SEQUENCE [LARGE SCALE GENOMIC DNA]</scope>
    <source>
        <strain evidence="10 11">CGMCC 1.7271</strain>
    </source>
</reference>
<dbReference type="CDD" id="cd01992">
    <property type="entry name" value="TilS_N"/>
    <property type="match status" value="1"/>
</dbReference>
<name>A0A562SHT8_9BACT</name>
<evidence type="ECO:0000256" key="8">
    <source>
        <dbReference type="HAMAP-Rule" id="MF_01161"/>
    </source>
</evidence>
<dbReference type="PANTHER" id="PTHR43033:SF1">
    <property type="entry name" value="TRNA(ILE)-LYSIDINE SYNTHASE-RELATED"/>
    <property type="match status" value="1"/>
</dbReference>
<comment type="caution">
    <text evidence="10">The sequence shown here is derived from an EMBL/GenBank/DDBJ whole genome shotgun (WGS) entry which is preliminary data.</text>
</comment>
<keyword evidence="5 8" id="KW-0547">Nucleotide-binding</keyword>
<evidence type="ECO:0000256" key="3">
    <source>
        <dbReference type="ARBA" id="ARBA00022598"/>
    </source>
</evidence>
<comment type="catalytic activity">
    <reaction evidence="7 8">
        <text>cytidine(34) in tRNA(Ile2) + L-lysine + ATP = lysidine(34) in tRNA(Ile2) + AMP + diphosphate + H(+)</text>
        <dbReference type="Rhea" id="RHEA:43744"/>
        <dbReference type="Rhea" id="RHEA-COMP:10625"/>
        <dbReference type="Rhea" id="RHEA-COMP:10670"/>
        <dbReference type="ChEBI" id="CHEBI:15378"/>
        <dbReference type="ChEBI" id="CHEBI:30616"/>
        <dbReference type="ChEBI" id="CHEBI:32551"/>
        <dbReference type="ChEBI" id="CHEBI:33019"/>
        <dbReference type="ChEBI" id="CHEBI:82748"/>
        <dbReference type="ChEBI" id="CHEBI:83665"/>
        <dbReference type="ChEBI" id="CHEBI:456215"/>
        <dbReference type="EC" id="6.3.4.19"/>
    </reaction>
</comment>
<organism evidence="10 11">
    <name type="scientific">Lacibacter cauensis</name>
    <dbReference type="NCBI Taxonomy" id="510947"/>
    <lineage>
        <taxon>Bacteria</taxon>
        <taxon>Pseudomonadati</taxon>
        <taxon>Bacteroidota</taxon>
        <taxon>Chitinophagia</taxon>
        <taxon>Chitinophagales</taxon>
        <taxon>Chitinophagaceae</taxon>
        <taxon>Lacibacter</taxon>
    </lineage>
</organism>
<dbReference type="Pfam" id="PF11734">
    <property type="entry name" value="TilS_C"/>
    <property type="match status" value="1"/>
</dbReference>
<proteinExistence type="inferred from homology"/>
<evidence type="ECO:0000256" key="5">
    <source>
        <dbReference type="ARBA" id="ARBA00022741"/>
    </source>
</evidence>
<dbReference type="EC" id="6.3.4.19" evidence="8"/>
<dbReference type="HAMAP" id="MF_01161">
    <property type="entry name" value="tRNA_Ile_lys_synt"/>
    <property type="match status" value="1"/>
</dbReference>
<dbReference type="GO" id="GO:0006400">
    <property type="term" value="P:tRNA modification"/>
    <property type="evidence" value="ECO:0007669"/>
    <property type="project" value="UniProtKB-UniRule"/>
</dbReference>
<dbReference type="AlphaFoldDB" id="A0A562SHT8"/>
<evidence type="ECO:0000313" key="10">
    <source>
        <dbReference type="EMBL" id="TWI80504.1"/>
    </source>
</evidence>
<feature type="binding site" evidence="8">
    <location>
        <begin position="27"/>
        <end position="32"/>
    </location>
    <ligand>
        <name>ATP</name>
        <dbReference type="ChEBI" id="CHEBI:30616"/>
    </ligand>
</feature>
<gene>
    <name evidence="8" type="primary">tilS</name>
    <name evidence="10" type="ORF">IQ13_3181</name>
</gene>
<evidence type="ECO:0000313" key="11">
    <source>
        <dbReference type="Proteomes" id="UP000316167"/>
    </source>
</evidence>
<keyword evidence="3 8" id="KW-0436">Ligase</keyword>
<dbReference type="InterPro" id="IPR012094">
    <property type="entry name" value="tRNA_Ile_lys_synt"/>
</dbReference>
<accession>A0A562SHT8</accession>
<dbReference type="EMBL" id="VLLE01000005">
    <property type="protein sequence ID" value="TWI80504.1"/>
    <property type="molecule type" value="Genomic_DNA"/>
</dbReference>
<keyword evidence="6 8" id="KW-0067">ATP-binding</keyword>
<evidence type="ECO:0000256" key="7">
    <source>
        <dbReference type="ARBA" id="ARBA00048539"/>
    </source>
</evidence>
<comment type="domain">
    <text evidence="8">The N-terminal region contains the highly conserved SGGXDS motif, predicted to be a P-loop motif involved in ATP binding.</text>
</comment>
<evidence type="ECO:0000256" key="6">
    <source>
        <dbReference type="ARBA" id="ARBA00022840"/>
    </source>
</evidence>
<comment type="function">
    <text evidence="8">Ligates lysine onto the cytidine present at position 34 of the AUA codon-specific tRNA(Ile) that contains the anticodon CAU, in an ATP-dependent manner. Cytidine is converted to lysidine, thus changing the amino acid specificity of the tRNA from methionine to isoleucine.</text>
</comment>
<protein>
    <recommendedName>
        <fullName evidence="8">tRNA(Ile)-lysidine synthase</fullName>
        <ecNumber evidence="8">6.3.4.19</ecNumber>
    </recommendedName>
    <alternativeName>
        <fullName evidence="8">tRNA(Ile)-2-lysyl-cytidine synthase</fullName>
    </alternativeName>
    <alternativeName>
        <fullName evidence="8">tRNA(Ile)-lysidine synthetase</fullName>
    </alternativeName>
</protein>
<sequence>MILSRFQQYIQQHNLFQPKDQLLLAVSGGVDSVVLVDLCAKSGYHFSIAHCNFQLRGEESEGDEQFVRSLGQKYNVEVLVKKFETAKYATEEKLSIQEAARVLRYEWFEELMFRQTPPSDELTENKFLSRPTGTSDGVAITHDSPLTTQVFTIHLLTAHHADDNNETLLMNFFRGTGLHGLTGIPVAYGHIKRPLLSFTKEELLNYAAANNLQYREDSSNQSSKYTRNFFRNELIPAIENVYPQVKQNLQDNIERFKSIEALYKLSTQQLIKKLCKEKGAEVHIPAKQLLQYHNRALIFEIIKPYGFTEKQIAEVEKLAVAETGKFITSPVLAFRIIKNRAWLVIAPAEDAGVGHVIVEGPGTIGFVLGLLEVKQTSVSNEQTPNSKLQIPNSNTEALLDAKHIEFPLLLRKWKTGDYFYPLGMKKKKKLARFFIDQKLSKTEKENVWVLESNKKIIWVVGHRIDDRFKLTNSTTTAVKLSLKTGMR</sequence>
<dbReference type="Proteomes" id="UP000316167">
    <property type="component" value="Unassembled WGS sequence"/>
</dbReference>
<evidence type="ECO:0000259" key="9">
    <source>
        <dbReference type="SMART" id="SM00977"/>
    </source>
</evidence>
<dbReference type="SMART" id="SM00977">
    <property type="entry name" value="TilS_C"/>
    <property type="match status" value="1"/>
</dbReference>
<comment type="similarity">
    <text evidence="8">Belongs to the tRNA(Ile)-lysidine synthase family.</text>
</comment>
<dbReference type="GO" id="GO:0032267">
    <property type="term" value="F:tRNA(Ile)-lysidine synthase activity"/>
    <property type="evidence" value="ECO:0007669"/>
    <property type="project" value="UniProtKB-EC"/>
</dbReference>
<dbReference type="NCBIfam" id="TIGR02433">
    <property type="entry name" value="lysidine_TilS_C"/>
    <property type="match status" value="1"/>
</dbReference>
<dbReference type="Pfam" id="PF01171">
    <property type="entry name" value="ATP_bind_3"/>
    <property type="match status" value="2"/>
</dbReference>
<dbReference type="InterPro" id="IPR011063">
    <property type="entry name" value="TilS/TtcA_N"/>
</dbReference>
<dbReference type="SUPFAM" id="SSF52402">
    <property type="entry name" value="Adenine nucleotide alpha hydrolases-like"/>
    <property type="match status" value="1"/>
</dbReference>
<dbReference type="Gene3D" id="3.40.50.620">
    <property type="entry name" value="HUPs"/>
    <property type="match status" value="1"/>
</dbReference>
<evidence type="ECO:0000256" key="4">
    <source>
        <dbReference type="ARBA" id="ARBA00022694"/>
    </source>
</evidence>
<dbReference type="InterPro" id="IPR014729">
    <property type="entry name" value="Rossmann-like_a/b/a_fold"/>
</dbReference>
<dbReference type="InterPro" id="IPR012796">
    <property type="entry name" value="Lysidine-tRNA-synth_C"/>
</dbReference>
<dbReference type="RefSeq" id="WP_242009568.1">
    <property type="nucleotide sequence ID" value="NZ_VLLE01000005.1"/>
</dbReference>
<evidence type="ECO:0000256" key="2">
    <source>
        <dbReference type="ARBA" id="ARBA00022490"/>
    </source>
</evidence>
<dbReference type="GO" id="GO:0005524">
    <property type="term" value="F:ATP binding"/>
    <property type="evidence" value="ECO:0007669"/>
    <property type="project" value="UniProtKB-UniRule"/>
</dbReference>
<dbReference type="GO" id="GO:0005737">
    <property type="term" value="C:cytoplasm"/>
    <property type="evidence" value="ECO:0007669"/>
    <property type="project" value="UniProtKB-SubCell"/>
</dbReference>
<dbReference type="PANTHER" id="PTHR43033">
    <property type="entry name" value="TRNA(ILE)-LYSIDINE SYNTHASE-RELATED"/>
    <property type="match status" value="1"/>
</dbReference>
<dbReference type="InterPro" id="IPR012795">
    <property type="entry name" value="tRNA_Ile_lys_synt_N"/>
</dbReference>